<dbReference type="Proteomes" id="UP000075288">
    <property type="component" value="Unassembled WGS sequence"/>
</dbReference>
<dbReference type="EMBL" id="LQYG01000013">
    <property type="protein sequence ID" value="KYC65711.1"/>
    <property type="molecule type" value="Genomic_DNA"/>
</dbReference>
<protein>
    <submittedName>
        <fullName evidence="1">Uncharacterized protein</fullName>
    </submittedName>
</protein>
<gene>
    <name evidence="1" type="ORF">B4098_0928</name>
</gene>
<sequence>MRVPALFWARCSLKNARGPVFSITRAGTCPIPAFQETLEWEHAKQGERRAFCNG</sequence>
<dbReference type="PATRIC" id="fig|1398.26.peg.850"/>
<evidence type="ECO:0000313" key="1">
    <source>
        <dbReference type="EMBL" id="KYC65711.1"/>
    </source>
</evidence>
<evidence type="ECO:0000313" key="2">
    <source>
        <dbReference type="Proteomes" id="UP000075288"/>
    </source>
</evidence>
<dbReference type="AlphaFoldDB" id="A0A150K8N8"/>
<reference evidence="1 2" key="1">
    <citation type="submission" date="2016-01" db="EMBL/GenBank/DDBJ databases">
        <title>Genome Sequences of Twelve Sporeforming Bacillus Species Isolated from Foods.</title>
        <authorList>
            <person name="Berendsen E.M."/>
            <person name="Wells-Bennik M.H."/>
            <person name="Krawcyk A.O."/>
            <person name="De Jong A."/>
            <person name="Holsappel S."/>
            <person name="Eijlander R.T."/>
            <person name="Kuipers O.P."/>
        </authorList>
    </citation>
    <scope>NUCLEOTIDE SEQUENCE [LARGE SCALE GENOMIC DNA]</scope>
    <source>
        <strain evidence="1 2">B4098</strain>
    </source>
</reference>
<accession>A0A150K8N8</accession>
<comment type="caution">
    <text evidence="1">The sequence shown here is derived from an EMBL/GenBank/DDBJ whole genome shotgun (WGS) entry which is preliminary data.</text>
</comment>
<organism evidence="1 2">
    <name type="scientific">Heyndrickxia coagulans</name>
    <name type="common">Weizmannia coagulans</name>
    <dbReference type="NCBI Taxonomy" id="1398"/>
    <lineage>
        <taxon>Bacteria</taxon>
        <taxon>Bacillati</taxon>
        <taxon>Bacillota</taxon>
        <taxon>Bacilli</taxon>
        <taxon>Bacillales</taxon>
        <taxon>Bacillaceae</taxon>
        <taxon>Heyndrickxia</taxon>
    </lineage>
</organism>
<name>A0A150K8N8_HEYCO</name>
<proteinExistence type="predicted"/>